<accession>A0A0J5IJC7</accession>
<dbReference type="EMBL" id="LFCV01000244">
    <property type="protein sequence ID" value="KMJ43280.1"/>
    <property type="molecule type" value="Genomic_DNA"/>
</dbReference>
<dbReference type="Proteomes" id="UP000036277">
    <property type="component" value="Unassembled WGS sequence"/>
</dbReference>
<keyword evidence="2" id="KW-1185">Reference proteome</keyword>
<protein>
    <submittedName>
        <fullName evidence="1">Uncharacterized protein</fullName>
    </submittedName>
</protein>
<reference evidence="1 2" key="1">
    <citation type="submission" date="2015-06" db="EMBL/GenBank/DDBJ databases">
        <title>Draft Whole-Genome Sequence of the Entomopathogenic Bacterium Xenorhabdus khoisanae.</title>
        <authorList>
            <person name="Naidoo S."/>
            <person name="Featherston J."/>
            <person name="Gray V.M."/>
        </authorList>
    </citation>
    <scope>NUCLEOTIDE SEQUENCE [LARGE SCALE GENOMIC DNA]</scope>
    <source>
        <strain evidence="1 2">MCB</strain>
    </source>
</reference>
<sequence>MADSLNDASRVELKIEAASGTQTPSIYANGNNQLAVVVTAKAYKGITDEILDITDREWQESLSLCHAETNEQLTNGWTYSTKANEYTREIPSVSLKKLDMSEYTRNTRNLILFYVSTKDVNIKRIAVRCDVNNKMIATTADNAS</sequence>
<comment type="caution">
    <text evidence="1">The sequence shown here is derived from an EMBL/GenBank/DDBJ whole genome shotgun (WGS) entry which is preliminary data.</text>
</comment>
<evidence type="ECO:0000313" key="2">
    <source>
        <dbReference type="Proteomes" id="UP000036277"/>
    </source>
</evidence>
<feature type="non-terminal residue" evidence="1">
    <location>
        <position position="144"/>
    </location>
</feature>
<name>A0A0J5IJC7_9GAMM</name>
<evidence type="ECO:0000313" key="1">
    <source>
        <dbReference type="EMBL" id="KMJ43280.1"/>
    </source>
</evidence>
<gene>
    <name evidence="1" type="ORF">AB204_20600</name>
</gene>
<dbReference type="AlphaFoldDB" id="A0A0J5IJC7"/>
<proteinExistence type="predicted"/>
<organism evidence="1 2">
    <name type="scientific">Xenorhabdus khoisanae</name>
    <dbReference type="NCBI Taxonomy" id="880157"/>
    <lineage>
        <taxon>Bacteria</taxon>
        <taxon>Pseudomonadati</taxon>
        <taxon>Pseudomonadota</taxon>
        <taxon>Gammaproteobacteria</taxon>
        <taxon>Enterobacterales</taxon>
        <taxon>Morganellaceae</taxon>
        <taxon>Xenorhabdus</taxon>
    </lineage>
</organism>